<evidence type="ECO:0000256" key="1">
    <source>
        <dbReference type="ARBA" id="ARBA00009013"/>
    </source>
</evidence>
<dbReference type="PATRIC" id="fig|1160705.3.peg.332"/>
<feature type="region of interest" description="Disordered" evidence="3">
    <location>
        <begin position="1"/>
        <end position="31"/>
    </location>
</feature>
<dbReference type="InterPro" id="IPR003658">
    <property type="entry name" value="Anti-sigma_ant"/>
</dbReference>
<evidence type="ECO:0000256" key="3">
    <source>
        <dbReference type="SAM" id="MobiDB-lite"/>
    </source>
</evidence>
<dbReference type="GO" id="GO:0043856">
    <property type="term" value="F:anti-sigma factor antagonist activity"/>
    <property type="evidence" value="ECO:0007669"/>
    <property type="project" value="InterPro"/>
</dbReference>
<comment type="caution">
    <text evidence="5">The sequence shown here is derived from an EMBL/GenBank/DDBJ whole genome shotgun (WGS) entry which is preliminary data.</text>
</comment>
<dbReference type="InterPro" id="IPR002645">
    <property type="entry name" value="STAS_dom"/>
</dbReference>
<dbReference type="Pfam" id="PF01740">
    <property type="entry name" value="STAS"/>
    <property type="match status" value="1"/>
</dbReference>
<organism evidence="5 6">
    <name type="scientific">Streptomyces viridochromogenes Tue57</name>
    <dbReference type="NCBI Taxonomy" id="1160705"/>
    <lineage>
        <taxon>Bacteria</taxon>
        <taxon>Bacillati</taxon>
        <taxon>Actinomycetota</taxon>
        <taxon>Actinomycetes</taxon>
        <taxon>Kitasatosporales</taxon>
        <taxon>Streptomycetaceae</taxon>
        <taxon>Streptomyces</taxon>
    </lineage>
</organism>
<dbReference type="NCBIfam" id="TIGR00377">
    <property type="entry name" value="ant_ant_sig"/>
    <property type="match status" value="1"/>
</dbReference>
<comment type="similarity">
    <text evidence="1 2">Belongs to the anti-sigma-factor antagonist family.</text>
</comment>
<dbReference type="SUPFAM" id="SSF52091">
    <property type="entry name" value="SpoIIaa-like"/>
    <property type="match status" value="1"/>
</dbReference>
<protein>
    <recommendedName>
        <fullName evidence="2">Anti-sigma factor antagonist</fullName>
    </recommendedName>
</protein>
<dbReference type="Proteomes" id="UP000011205">
    <property type="component" value="Unassembled WGS sequence"/>
</dbReference>
<feature type="domain" description="STAS" evidence="4">
    <location>
        <begin position="42"/>
        <end position="137"/>
    </location>
</feature>
<dbReference type="EMBL" id="AMLP01000017">
    <property type="protein sequence ID" value="ELS58613.1"/>
    <property type="molecule type" value="Genomic_DNA"/>
</dbReference>
<dbReference type="AlphaFoldDB" id="L8PRI2"/>
<dbReference type="PANTHER" id="PTHR33495:SF2">
    <property type="entry name" value="ANTI-SIGMA FACTOR ANTAGONIST TM_1081-RELATED"/>
    <property type="match status" value="1"/>
</dbReference>
<proteinExistence type="inferred from homology"/>
<dbReference type="PANTHER" id="PTHR33495">
    <property type="entry name" value="ANTI-SIGMA FACTOR ANTAGONIST TM_1081-RELATED-RELATED"/>
    <property type="match status" value="1"/>
</dbReference>
<dbReference type="InterPro" id="IPR036513">
    <property type="entry name" value="STAS_dom_sf"/>
</dbReference>
<gene>
    <name evidence="5" type="ORF">STVIR_0336</name>
</gene>
<dbReference type="CDD" id="cd07043">
    <property type="entry name" value="STAS_anti-anti-sigma_factors"/>
    <property type="match status" value="1"/>
</dbReference>
<evidence type="ECO:0000313" key="6">
    <source>
        <dbReference type="Proteomes" id="UP000011205"/>
    </source>
</evidence>
<reference evidence="5 6" key="1">
    <citation type="journal article" date="2013" name="Genome Announc.">
        <title>Draft Genome Sequence of Streptomyces viridochromogenes Strain Tu57, Producer of Avilamycin.</title>
        <authorList>
            <person name="Gruning B.A."/>
            <person name="Erxleben A."/>
            <person name="Hahnlein A."/>
            <person name="Gunther S."/>
        </authorList>
    </citation>
    <scope>NUCLEOTIDE SEQUENCE [LARGE SCALE GENOMIC DNA]</scope>
    <source>
        <strain evidence="5 6">Tue57</strain>
    </source>
</reference>
<sequence>MTPDADDRAFSPTEDMAVDFSRSAPPPANVHARTRGCGPFTVVEAMGEIDLATAVFLAQHLDAATAGPRSDVLVDLRRVDFFDCSGLRVLCRAETRARERGGRLRVVCDAPRFRRLLLGAGLLGRFTPLPGIPGDGG</sequence>
<accession>L8PRI2</accession>
<evidence type="ECO:0000256" key="2">
    <source>
        <dbReference type="RuleBase" id="RU003749"/>
    </source>
</evidence>
<dbReference type="RefSeq" id="WP_003995681.1">
    <property type="nucleotide sequence ID" value="NZ_AMLP01000017.1"/>
</dbReference>
<dbReference type="Gene3D" id="3.30.750.24">
    <property type="entry name" value="STAS domain"/>
    <property type="match status" value="1"/>
</dbReference>
<evidence type="ECO:0000313" key="5">
    <source>
        <dbReference type="EMBL" id="ELS58613.1"/>
    </source>
</evidence>
<dbReference type="PROSITE" id="PS50801">
    <property type="entry name" value="STAS"/>
    <property type="match status" value="1"/>
</dbReference>
<evidence type="ECO:0000259" key="4">
    <source>
        <dbReference type="PROSITE" id="PS50801"/>
    </source>
</evidence>
<name>L8PRI2_STRVR</name>